<keyword evidence="2" id="KW-1185">Reference proteome</keyword>
<reference evidence="1 2" key="1">
    <citation type="submission" date="2021-06" db="EMBL/GenBank/DDBJ databases">
        <title>Caerostris extrusa draft genome.</title>
        <authorList>
            <person name="Kono N."/>
            <person name="Arakawa K."/>
        </authorList>
    </citation>
    <scope>NUCLEOTIDE SEQUENCE [LARGE SCALE GENOMIC DNA]</scope>
</reference>
<evidence type="ECO:0000313" key="1">
    <source>
        <dbReference type="EMBL" id="GIY98368.1"/>
    </source>
</evidence>
<dbReference type="Proteomes" id="UP001054945">
    <property type="component" value="Unassembled WGS sequence"/>
</dbReference>
<dbReference type="EMBL" id="BPLR01018283">
    <property type="protein sequence ID" value="GIY98368.1"/>
    <property type="molecule type" value="Genomic_DNA"/>
</dbReference>
<organism evidence="1 2">
    <name type="scientific">Caerostris extrusa</name>
    <name type="common">Bark spider</name>
    <name type="synonym">Caerostris bankana</name>
    <dbReference type="NCBI Taxonomy" id="172846"/>
    <lineage>
        <taxon>Eukaryota</taxon>
        <taxon>Metazoa</taxon>
        <taxon>Ecdysozoa</taxon>
        <taxon>Arthropoda</taxon>
        <taxon>Chelicerata</taxon>
        <taxon>Arachnida</taxon>
        <taxon>Araneae</taxon>
        <taxon>Araneomorphae</taxon>
        <taxon>Entelegynae</taxon>
        <taxon>Araneoidea</taxon>
        <taxon>Araneidae</taxon>
        <taxon>Caerostris</taxon>
    </lineage>
</organism>
<protein>
    <submittedName>
        <fullName evidence="1">Uncharacterized protein</fullName>
    </submittedName>
</protein>
<proteinExistence type="predicted"/>
<evidence type="ECO:0000313" key="2">
    <source>
        <dbReference type="Proteomes" id="UP001054945"/>
    </source>
</evidence>
<comment type="caution">
    <text evidence="1">The sequence shown here is derived from an EMBL/GenBank/DDBJ whole genome shotgun (WGS) entry which is preliminary data.</text>
</comment>
<gene>
    <name evidence="1" type="ORF">CEXT_357891</name>
</gene>
<name>A0AAV4XUU3_CAEEX</name>
<accession>A0AAV4XUU3</accession>
<sequence>MIKHSRYNKASAITSTTLISLSSKWLCVLQRRNSNYSRKAGEVPYQTEALVFKTSLQLPHYRRSAITSIRDICLLNLLTIVPITAAEFRRKGGIEEEKKMAIPN</sequence>
<dbReference type="AlphaFoldDB" id="A0AAV4XUU3"/>